<evidence type="ECO:0000256" key="1">
    <source>
        <dbReference type="ARBA" id="ARBA00000968"/>
    </source>
</evidence>
<dbReference type="SUPFAM" id="SSF63380">
    <property type="entry name" value="Riboflavin synthase domain-like"/>
    <property type="match status" value="2"/>
</dbReference>
<evidence type="ECO:0000313" key="13">
    <source>
        <dbReference type="Proteomes" id="UP001597109"/>
    </source>
</evidence>
<comment type="function">
    <text evidence="2">Catalyzes the dismutation of two molecules of 6,7-dimethyl-8-ribityllumazine, resulting in the formation of riboflavin and 5-amino-6-(D-ribitylamino)uracil.</text>
</comment>
<feature type="repeat" description="Lumazine-binding" evidence="10">
    <location>
        <begin position="1"/>
        <end position="96"/>
    </location>
</feature>
<dbReference type="RefSeq" id="WP_144840561.1">
    <property type="nucleotide sequence ID" value="NZ_JBHTKI010000002.1"/>
</dbReference>
<evidence type="ECO:0000256" key="6">
    <source>
        <dbReference type="ARBA" id="ARBA00022619"/>
    </source>
</evidence>
<dbReference type="PANTHER" id="PTHR21098">
    <property type="entry name" value="RIBOFLAVIN SYNTHASE ALPHA CHAIN"/>
    <property type="match status" value="1"/>
</dbReference>
<evidence type="ECO:0000256" key="5">
    <source>
        <dbReference type="ARBA" id="ARBA00013950"/>
    </source>
</evidence>
<evidence type="ECO:0000256" key="7">
    <source>
        <dbReference type="ARBA" id="ARBA00022679"/>
    </source>
</evidence>
<feature type="repeat" description="Lumazine-binding" evidence="10">
    <location>
        <begin position="97"/>
        <end position="193"/>
    </location>
</feature>
<dbReference type="Proteomes" id="UP001597109">
    <property type="component" value="Unassembled WGS sequence"/>
</dbReference>
<dbReference type="Gene3D" id="2.40.30.20">
    <property type="match status" value="2"/>
</dbReference>
<evidence type="ECO:0000256" key="10">
    <source>
        <dbReference type="PROSITE-ProRule" id="PRU00524"/>
    </source>
</evidence>
<dbReference type="CDD" id="cd00402">
    <property type="entry name" value="Riboflavin_synthase_like"/>
    <property type="match status" value="1"/>
</dbReference>
<dbReference type="NCBIfam" id="NF006767">
    <property type="entry name" value="PRK09289.1"/>
    <property type="match status" value="1"/>
</dbReference>
<dbReference type="Pfam" id="PF00677">
    <property type="entry name" value="Lum_binding"/>
    <property type="match status" value="2"/>
</dbReference>
<protein>
    <recommendedName>
        <fullName evidence="5 9">Riboflavin synthase</fullName>
        <ecNumber evidence="4 9">2.5.1.9</ecNumber>
    </recommendedName>
</protein>
<dbReference type="GO" id="GO:0004746">
    <property type="term" value="F:riboflavin synthase activity"/>
    <property type="evidence" value="ECO:0007669"/>
    <property type="project" value="UniProtKB-EC"/>
</dbReference>
<comment type="pathway">
    <text evidence="3">Cofactor biosynthesis; riboflavin biosynthesis; riboflavin from 2-hydroxy-3-oxobutyl phosphate and 5-amino-6-(D-ribitylamino)uracil: step 2/2.</text>
</comment>
<dbReference type="EMBL" id="JBHTKI010000002">
    <property type="protein sequence ID" value="MFD1030005.1"/>
    <property type="molecule type" value="Genomic_DNA"/>
</dbReference>
<accession>A0ABW3L7E5</accession>
<sequence>MFTGIVEEMGHVTALRAKPQAMELTIACSLILDDIKRGDSISINGVCLTVSVYDQKSFTVDVIPETVQSSTMSELRTGSRVNLERAMPATGRFGGHFVSGHVDGVGIIRSVKKESNAVTKIIELDPSLMKFMMHKGSVCVDGTSLTVFSVDKNTITISLIPTTREDSLLGEKGIGERVNIECDLLAKYTERIQQAEKPGMSRNWLAEQGF</sequence>
<keyword evidence="13" id="KW-1185">Reference proteome</keyword>
<comment type="caution">
    <text evidence="12">The sequence shown here is derived from an EMBL/GenBank/DDBJ whole genome shotgun (WGS) entry which is preliminary data.</text>
</comment>
<dbReference type="PIRSF" id="PIRSF000498">
    <property type="entry name" value="Riboflavin_syn_A"/>
    <property type="match status" value="1"/>
</dbReference>
<dbReference type="PROSITE" id="PS51177">
    <property type="entry name" value="LUMAZINE_BIND"/>
    <property type="match status" value="2"/>
</dbReference>
<keyword evidence="6" id="KW-0686">Riboflavin biosynthesis</keyword>
<organism evidence="12 13">
    <name type="scientific">Metaplanococcus flavidus</name>
    <dbReference type="NCBI Taxonomy" id="569883"/>
    <lineage>
        <taxon>Bacteria</taxon>
        <taxon>Bacillati</taxon>
        <taxon>Bacillota</taxon>
        <taxon>Bacilli</taxon>
        <taxon>Bacillales</taxon>
        <taxon>Caryophanaceae</taxon>
        <taxon>Metaplanococcus</taxon>
    </lineage>
</organism>
<evidence type="ECO:0000256" key="9">
    <source>
        <dbReference type="NCBIfam" id="TIGR00187"/>
    </source>
</evidence>
<evidence type="ECO:0000256" key="2">
    <source>
        <dbReference type="ARBA" id="ARBA00002803"/>
    </source>
</evidence>
<dbReference type="NCBIfam" id="TIGR00187">
    <property type="entry name" value="ribE"/>
    <property type="match status" value="1"/>
</dbReference>
<evidence type="ECO:0000256" key="3">
    <source>
        <dbReference type="ARBA" id="ARBA00004887"/>
    </source>
</evidence>
<evidence type="ECO:0000256" key="8">
    <source>
        <dbReference type="ARBA" id="ARBA00022737"/>
    </source>
</evidence>
<proteinExistence type="predicted"/>
<comment type="catalytic activity">
    <reaction evidence="1">
        <text>2 6,7-dimethyl-8-(1-D-ribityl)lumazine + H(+) = 5-amino-6-(D-ribitylamino)uracil + riboflavin</text>
        <dbReference type="Rhea" id="RHEA:20772"/>
        <dbReference type="ChEBI" id="CHEBI:15378"/>
        <dbReference type="ChEBI" id="CHEBI:15934"/>
        <dbReference type="ChEBI" id="CHEBI:57986"/>
        <dbReference type="ChEBI" id="CHEBI:58201"/>
        <dbReference type="EC" id="2.5.1.9"/>
    </reaction>
</comment>
<evidence type="ECO:0000256" key="4">
    <source>
        <dbReference type="ARBA" id="ARBA00012827"/>
    </source>
</evidence>
<gene>
    <name evidence="12" type="primary">ribE</name>
    <name evidence="12" type="ORF">ACFQ1X_00940</name>
</gene>
<dbReference type="InterPro" id="IPR023366">
    <property type="entry name" value="ATP_synth_asu-like_sf"/>
</dbReference>
<dbReference type="EC" id="2.5.1.9" evidence="4 9"/>
<reference evidence="13" key="1">
    <citation type="journal article" date="2019" name="Int. J. Syst. Evol. Microbiol.">
        <title>The Global Catalogue of Microorganisms (GCM) 10K type strain sequencing project: providing services to taxonomists for standard genome sequencing and annotation.</title>
        <authorList>
            <consortium name="The Broad Institute Genomics Platform"/>
            <consortium name="The Broad Institute Genome Sequencing Center for Infectious Disease"/>
            <person name="Wu L."/>
            <person name="Ma J."/>
        </authorList>
    </citation>
    <scope>NUCLEOTIDE SEQUENCE [LARGE SCALE GENOMIC DNA]</scope>
    <source>
        <strain evidence="13">CCUG 56756</strain>
    </source>
</reference>
<evidence type="ECO:0000313" key="12">
    <source>
        <dbReference type="EMBL" id="MFD1030005.1"/>
    </source>
</evidence>
<evidence type="ECO:0000259" key="11">
    <source>
        <dbReference type="PROSITE" id="PS51177"/>
    </source>
</evidence>
<keyword evidence="8" id="KW-0677">Repeat</keyword>
<dbReference type="InterPro" id="IPR001783">
    <property type="entry name" value="Lumazine-bd"/>
</dbReference>
<feature type="domain" description="Lumazine-binding" evidence="11">
    <location>
        <begin position="1"/>
        <end position="96"/>
    </location>
</feature>
<dbReference type="PANTHER" id="PTHR21098:SF12">
    <property type="entry name" value="RIBOFLAVIN SYNTHASE"/>
    <property type="match status" value="1"/>
</dbReference>
<feature type="domain" description="Lumazine-binding" evidence="11">
    <location>
        <begin position="97"/>
        <end position="193"/>
    </location>
</feature>
<name>A0ABW3L7E5_9BACL</name>
<dbReference type="InterPro" id="IPR017938">
    <property type="entry name" value="Riboflavin_synthase-like_b-brl"/>
</dbReference>
<dbReference type="NCBIfam" id="NF009566">
    <property type="entry name" value="PRK13020.1"/>
    <property type="match status" value="1"/>
</dbReference>
<dbReference type="InterPro" id="IPR026017">
    <property type="entry name" value="Lumazine-bd_dom"/>
</dbReference>
<keyword evidence="7 12" id="KW-0808">Transferase</keyword>